<dbReference type="HOGENOM" id="CLU_2372229_0_0_1"/>
<protein>
    <submittedName>
        <fullName evidence="2">Uncharacterized protein</fullName>
    </submittedName>
</protein>
<proteinExistence type="predicted"/>
<sequence length="95" mass="10173">MSYNVPIYCGLLESDSYLLLSSDTFLSVLPANQFTMKGLAMLVLVAVSTFLVSGQTTTDVPSDSSTTVPNPPLWGPLPNQLLPPLMPPPPQFPPP</sequence>
<feature type="region of interest" description="Disordered" evidence="1">
    <location>
        <begin position="55"/>
        <end position="95"/>
    </location>
</feature>
<evidence type="ECO:0000256" key="1">
    <source>
        <dbReference type="SAM" id="MobiDB-lite"/>
    </source>
</evidence>
<reference evidence="2" key="1">
    <citation type="submission" date="2024-06" db="UniProtKB">
        <authorList>
            <consortium name="Ensembl"/>
        </authorList>
    </citation>
    <scope>IDENTIFICATION</scope>
</reference>
<dbReference type="InParanoid" id="M3Y2D6"/>
<dbReference type="Ensembl" id="ENSMPUT00000005579.1">
    <property type="protein sequence ID" value="ENSMPUP00000005487.1"/>
    <property type="gene ID" value="ENSMPUG00000005529.1"/>
</dbReference>
<feature type="compositionally biased region" description="Pro residues" evidence="1">
    <location>
        <begin position="84"/>
        <end position="95"/>
    </location>
</feature>
<name>M3Y2D6_MUSPF</name>
<dbReference type="EMBL" id="AEYP01084376">
    <property type="status" value="NOT_ANNOTATED_CDS"/>
    <property type="molecule type" value="Genomic_DNA"/>
</dbReference>
<evidence type="ECO:0000313" key="2">
    <source>
        <dbReference type="Ensembl" id="ENSMPUP00000005487.1"/>
    </source>
</evidence>
<dbReference type="AlphaFoldDB" id="M3Y2D6"/>
<organism evidence="2">
    <name type="scientific">Mustela putorius furo</name>
    <name type="common">European domestic ferret</name>
    <name type="synonym">Mustela furo</name>
    <dbReference type="NCBI Taxonomy" id="9669"/>
    <lineage>
        <taxon>Eukaryota</taxon>
        <taxon>Metazoa</taxon>
        <taxon>Chordata</taxon>
        <taxon>Craniata</taxon>
        <taxon>Vertebrata</taxon>
        <taxon>Euteleostomi</taxon>
        <taxon>Mammalia</taxon>
        <taxon>Eutheria</taxon>
        <taxon>Laurasiatheria</taxon>
        <taxon>Carnivora</taxon>
        <taxon>Caniformia</taxon>
        <taxon>Musteloidea</taxon>
        <taxon>Mustelidae</taxon>
        <taxon>Mustelinae</taxon>
        <taxon>Mustela</taxon>
    </lineage>
</organism>
<feature type="compositionally biased region" description="Low complexity" evidence="1">
    <location>
        <begin position="56"/>
        <end position="68"/>
    </location>
</feature>
<accession>M3Y2D6</accession>